<protein>
    <submittedName>
        <fullName evidence="2">Uncharacterized protein</fullName>
    </submittedName>
</protein>
<reference evidence="2" key="1">
    <citation type="submission" date="2020-03" db="EMBL/GenBank/DDBJ databases">
        <authorList>
            <person name="Weist P."/>
        </authorList>
    </citation>
    <scope>NUCLEOTIDE SEQUENCE</scope>
</reference>
<accession>A0A9N7UEX1</accession>
<comment type="caution">
    <text evidence="2">The sequence shown here is derived from an EMBL/GenBank/DDBJ whole genome shotgun (WGS) entry which is preliminary data.</text>
</comment>
<feature type="region of interest" description="Disordered" evidence="1">
    <location>
        <begin position="1"/>
        <end position="78"/>
    </location>
</feature>
<proteinExistence type="predicted"/>
<feature type="compositionally biased region" description="Basic and acidic residues" evidence="1">
    <location>
        <begin position="18"/>
        <end position="31"/>
    </location>
</feature>
<keyword evidence="3" id="KW-1185">Reference proteome</keyword>
<evidence type="ECO:0000313" key="2">
    <source>
        <dbReference type="EMBL" id="CAB1430658.1"/>
    </source>
</evidence>
<evidence type="ECO:0000256" key="1">
    <source>
        <dbReference type="SAM" id="MobiDB-lite"/>
    </source>
</evidence>
<dbReference type="AlphaFoldDB" id="A0A9N7UEX1"/>
<dbReference type="EMBL" id="CADEAL010001256">
    <property type="protein sequence ID" value="CAB1430658.1"/>
    <property type="molecule type" value="Genomic_DNA"/>
</dbReference>
<evidence type="ECO:0000313" key="3">
    <source>
        <dbReference type="Proteomes" id="UP001153269"/>
    </source>
</evidence>
<sequence length="136" mass="15068">MWRRRKLRCRRRKGQCGGEKKEKSETQEKSGQRQNECEDGLNLQHASSIPPSIPPSIHPPPRPRSALTLPHPTHELTTADMNASKLEKLGRGACSEDRVPAPLAAQRAWQASLCQLGFPSPFPPHGVSRDVCASVF</sequence>
<name>A0A9N7UEX1_PLEPL</name>
<feature type="compositionally biased region" description="Pro residues" evidence="1">
    <location>
        <begin position="51"/>
        <end position="63"/>
    </location>
</feature>
<feature type="compositionally biased region" description="Low complexity" evidence="1">
    <location>
        <begin position="64"/>
        <end position="78"/>
    </location>
</feature>
<dbReference type="Proteomes" id="UP001153269">
    <property type="component" value="Unassembled WGS sequence"/>
</dbReference>
<organism evidence="2 3">
    <name type="scientific">Pleuronectes platessa</name>
    <name type="common">European plaice</name>
    <dbReference type="NCBI Taxonomy" id="8262"/>
    <lineage>
        <taxon>Eukaryota</taxon>
        <taxon>Metazoa</taxon>
        <taxon>Chordata</taxon>
        <taxon>Craniata</taxon>
        <taxon>Vertebrata</taxon>
        <taxon>Euteleostomi</taxon>
        <taxon>Actinopterygii</taxon>
        <taxon>Neopterygii</taxon>
        <taxon>Teleostei</taxon>
        <taxon>Neoteleostei</taxon>
        <taxon>Acanthomorphata</taxon>
        <taxon>Carangaria</taxon>
        <taxon>Pleuronectiformes</taxon>
        <taxon>Pleuronectoidei</taxon>
        <taxon>Pleuronectidae</taxon>
        <taxon>Pleuronectes</taxon>
    </lineage>
</organism>
<gene>
    <name evidence="2" type="ORF">PLEPLA_LOCUS18640</name>
</gene>
<feature type="compositionally biased region" description="Basic residues" evidence="1">
    <location>
        <begin position="1"/>
        <end position="14"/>
    </location>
</feature>